<gene>
    <name evidence="2" type="ordered locus">Pcar_0879</name>
</gene>
<dbReference type="HOGENOM" id="CLU_151785_1_0_7"/>
<evidence type="ECO:0000313" key="3">
    <source>
        <dbReference type="Proteomes" id="UP000002534"/>
    </source>
</evidence>
<proteinExistence type="inferred from homology"/>
<dbReference type="eggNOG" id="COG4378">
    <property type="taxonomic scope" value="Bacteria"/>
</dbReference>
<dbReference type="AlphaFoldDB" id="Q3A673"/>
<evidence type="ECO:0000313" key="2">
    <source>
        <dbReference type="EMBL" id="ABA88134.1"/>
    </source>
</evidence>
<sequence length="93" mass="10766">MSILIVGADRIEAFVPRLAEMGFTQITHWSARNRKTARKTIPSHVEIVLFFTDFLHHSAARKLKSEAKRLGLPAVYSRRCWSELADQLKYQPR</sequence>
<reference evidence="2 3" key="2">
    <citation type="journal article" date="2012" name="BMC Genomics">
        <title>The genome of Pelobacter carbinolicus reveals surprising metabolic capabilities and physiological features.</title>
        <authorList>
            <person name="Aklujkar M."/>
            <person name="Haveman S.A."/>
            <person name="Didonato R.Jr."/>
            <person name="Chertkov O."/>
            <person name="Han C.S."/>
            <person name="Land M.L."/>
            <person name="Brown P."/>
            <person name="Lovley D.R."/>
        </authorList>
    </citation>
    <scope>NUCLEOTIDE SEQUENCE [LARGE SCALE GENOMIC DNA]</scope>
    <source>
        <strain evidence="3">DSM 2380 / NBRC 103641 / GraBd1</strain>
    </source>
</reference>
<dbReference type="STRING" id="338963.Pcar_0879"/>
<dbReference type="Pfam" id="PF10087">
    <property type="entry name" value="DUF2325"/>
    <property type="match status" value="1"/>
</dbReference>
<name>Q3A673_SYNC1</name>
<dbReference type="EMBL" id="CP000142">
    <property type="protein sequence ID" value="ABA88134.1"/>
    <property type="molecule type" value="Genomic_DNA"/>
</dbReference>
<dbReference type="OrthoDB" id="5324142at2"/>
<keyword evidence="3" id="KW-1185">Reference proteome</keyword>
<comment type="similarity">
    <text evidence="1">Belongs to the UPF0751 family.</text>
</comment>
<evidence type="ECO:0000256" key="1">
    <source>
        <dbReference type="ARBA" id="ARBA00007189"/>
    </source>
</evidence>
<dbReference type="InterPro" id="IPR016772">
    <property type="entry name" value="UCP020408"/>
</dbReference>
<accession>Q3A673</accession>
<dbReference type="Proteomes" id="UP000002534">
    <property type="component" value="Chromosome"/>
</dbReference>
<protein>
    <recommendedName>
        <fullName evidence="4">DUF2325 domain-containing protein</fullName>
    </recommendedName>
</protein>
<dbReference type="KEGG" id="pca:Pcar_0879"/>
<organism evidence="2 3">
    <name type="scientific">Syntrophotalea carbinolica (strain DSM 2380 / NBRC 103641 / GraBd1)</name>
    <name type="common">Pelobacter carbinolicus</name>
    <dbReference type="NCBI Taxonomy" id="338963"/>
    <lineage>
        <taxon>Bacteria</taxon>
        <taxon>Pseudomonadati</taxon>
        <taxon>Thermodesulfobacteriota</taxon>
        <taxon>Desulfuromonadia</taxon>
        <taxon>Desulfuromonadales</taxon>
        <taxon>Syntrophotaleaceae</taxon>
        <taxon>Syntrophotalea</taxon>
    </lineage>
</organism>
<evidence type="ECO:0008006" key="4">
    <source>
        <dbReference type="Google" id="ProtNLM"/>
    </source>
</evidence>
<reference evidence="3" key="1">
    <citation type="submission" date="2005-10" db="EMBL/GenBank/DDBJ databases">
        <title>Complete sequence of Pelobacter carbinolicus DSM 2380.</title>
        <authorList>
            <person name="Copeland A."/>
            <person name="Lucas S."/>
            <person name="Lapidus A."/>
            <person name="Barry K."/>
            <person name="Detter J.C."/>
            <person name="Glavina T."/>
            <person name="Hammon N."/>
            <person name="Israni S."/>
            <person name="Pitluck S."/>
            <person name="Chertkov O."/>
            <person name="Schmutz J."/>
            <person name="Larimer F."/>
            <person name="Land M."/>
            <person name="Kyrpides N."/>
            <person name="Ivanova N."/>
            <person name="Richardson P."/>
        </authorList>
    </citation>
    <scope>NUCLEOTIDE SEQUENCE [LARGE SCALE GENOMIC DNA]</scope>
    <source>
        <strain evidence="3">DSM 2380 / NBRC 103641 / GraBd1</strain>
    </source>
</reference>